<keyword evidence="6 19" id="KW-0479">Metal-binding</keyword>
<keyword evidence="17 19" id="KW-0511">Multifunctional enzyme</keyword>
<reference evidence="25 26" key="1">
    <citation type="submission" date="2015-01" db="EMBL/GenBank/DDBJ databases">
        <title>The Genome Sequence of Cladophialophora immunda CBS83496.</title>
        <authorList>
            <consortium name="The Broad Institute Genomics Platform"/>
            <person name="Cuomo C."/>
            <person name="de Hoog S."/>
            <person name="Gorbushina A."/>
            <person name="Stielow B."/>
            <person name="Teixiera M."/>
            <person name="Abouelleil A."/>
            <person name="Chapman S.B."/>
            <person name="Priest M."/>
            <person name="Young S.K."/>
            <person name="Wortman J."/>
            <person name="Nusbaum C."/>
            <person name="Birren B."/>
        </authorList>
    </citation>
    <scope>NUCLEOTIDE SEQUENCE [LARGE SCALE GENOMIC DNA]</scope>
    <source>
        <strain evidence="25 26">CBS 83496</strain>
    </source>
</reference>
<dbReference type="GO" id="GO:0005524">
    <property type="term" value="F:ATP binding"/>
    <property type="evidence" value="ECO:0007669"/>
    <property type="project" value="UniProtKB-UniRule"/>
</dbReference>
<keyword evidence="10 19" id="KW-0347">Helicase</keyword>
<feature type="domain" description="DUF83" evidence="21">
    <location>
        <begin position="752"/>
        <end position="852"/>
    </location>
</feature>
<keyword evidence="15 19" id="KW-0234">DNA repair</keyword>
<organism evidence="25 26">
    <name type="scientific">Cladophialophora immunda</name>
    <dbReference type="NCBI Taxonomy" id="569365"/>
    <lineage>
        <taxon>Eukaryota</taxon>
        <taxon>Fungi</taxon>
        <taxon>Dikarya</taxon>
        <taxon>Ascomycota</taxon>
        <taxon>Pezizomycotina</taxon>
        <taxon>Eurotiomycetes</taxon>
        <taxon>Chaetothyriomycetidae</taxon>
        <taxon>Chaetothyriales</taxon>
        <taxon>Herpotrichiellaceae</taxon>
        <taxon>Cladophialophora</taxon>
    </lineage>
</organism>
<dbReference type="PANTHER" id="PTHR10887:SF433">
    <property type="entry name" value="DNA REPLICATION ATP-DEPENDENT HELICASE_NUCLEASE DNA2"/>
    <property type="match status" value="1"/>
</dbReference>
<keyword evidence="4 19" id="KW-0235">DNA replication</keyword>
<dbReference type="RefSeq" id="XP_016252196.1">
    <property type="nucleotide sequence ID" value="XM_016390294.1"/>
</dbReference>
<keyword evidence="3 19" id="KW-0004">4Fe-4S</keyword>
<dbReference type="GO" id="GO:0017108">
    <property type="term" value="F:5'-flap endonuclease activity"/>
    <property type="evidence" value="ECO:0007669"/>
    <property type="project" value="UniProtKB-UniRule"/>
</dbReference>
<feature type="region of interest" description="Disordered" evidence="20">
    <location>
        <begin position="1582"/>
        <end position="1631"/>
    </location>
</feature>
<evidence type="ECO:0000256" key="4">
    <source>
        <dbReference type="ARBA" id="ARBA00022705"/>
    </source>
</evidence>
<sequence>MPSGPFGVSSQSRRKLKAFAFDERLLGGDEDKENQSDQNAITNPNSDDCDRQDEVPEPRVPHTPAVRIPIEDLIANTEDAYNCAPPIGTPKDHVLWQTHPDSSDASAVAGATHRSRKRAHSSSPSSSQQLSAHKDALNLDTLNKSLRTPNNDPTQDLWNRYTTANGLKKDGKEPTLPAYVHLLPSSPQTPSTTSKDSGLRRTHSCGVEWPTSKAKRRRVETTQHHSRTKELFAASRKEILRRDLSNNTRVGLLLDRIQESLTRKADAAESPSSSSPLPDRRSQAFVSPTKPPNRTRQRSAGPADAAHAPRIAHSPETVVPTETLSSFEFSDDGLDVEAFECVERALEQVEAKIEITQTEPDRKVDWPSTRPSAQYHDKVGTLQLDGFGDQNERQRNENQKPLQSGVAAEFDEFDDDDDDDEELMNEMLDLAAQYDSQSQAVAADPQAFAKPTSATNPQSKHLETLDEFEDVFDDDDELWEDIANATYGKSRTPITSKDHRSIDNRAIKRYLVVEVFESEYEYKPGRKRPEKMLSVKDERSSMCYIILLRESWYDTRCIKGSYVHVIGQFDLTGQCIVNDADNMVIIHPDHLISSTVVGDSFTCMRRAVLQDRVKATSAASQPQVYGHILHEVFGRALQINRWDIQSFREIIDKILPSYVESLYEIGVRLHEATEYLLGKTPELMAWASVFVGDTLSLDALIRDRNGLLVPASINKLLELEEHIWSPMYGLKGNIDATVQAQMKLPNEQSARTLLVPFELKTGKKDNVEQHRVQTALYTLLLSDRYDITVTCGVLYYLETSKTYRVEGIRNEIRHMIIQRNELACYVHDKLALPPMIKKQHLCKSCYSKAACFTYHKLSENGTAETSGLGEKFNEVVGHLSPAHQSFFKKWDDLLTKEERDSMKFRRELWTMLSSERETLGRCFSEVVIQPGSALENAEGSKINRFEYTFVKHTHRPGFSFRDSQITTGEPIVISDERGHFNFAAGFVTNVQPSRVVVVVDRKLERAQKKLEGFDPVANQVFSGRMDVANNSNSQTSQRDEPILYRIDKDEFANGMATARNNILRMMEKDLWRARELRQLIIENRHPEFTVPSTAYTLSGPASQQNLNADQQRAIEKVMSAKDYALVLGMPGTGKTTTIAHIIRALVSQGKSVLLASYTHTAVDNILLKIKGDNIPVLRIGAVNKVHPEVQSFADISGIPKRTTEELHVSWHESKVVATTCLGVNHGIFNARTFDYCIVDEASQITLPVCLGPIRMARTFILVGDHYQLPPLVQNKQALEGGLDVSLFKLLSDAQPDSVVNLEHQYRMAEDIMLLSKELVYSGRIKCGNEAVARRMLDIPDLDGGMAAHHFTASALAKTSNHSTQTVCLATPSCWLRRALSPSSRCLFLDTDSSTPRGLARETVAGARITNTIESILTAQLVTALIHSGVAARSIGVITFYRSQLALLKSDVKALAGSVASGEVEMHTADKYQGRDKEVVILSCVRSNENNHVGDLLKDWRRVNVAITRARSKLLLVGSRSTLEGSDVPILHGLTRIMGEKGWILELPGKACETHYFESAITQANNGATQKCSVAGLFGVEEASSSPLSPSSKKQKRSIRQTSENNYSNKSPEKKQKRSPFRKPDKVVRGTALVGGPDGGLRKFLDKRPVLRDVLGELISGGYEKDLDKENIRLDADMDMDMDADFDLADFGVY</sequence>
<evidence type="ECO:0000256" key="19">
    <source>
        <dbReference type="RuleBase" id="RU367041"/>
    </source>
</evidence>
<keyword evidence="9 19" id="KW-0378">Hydrolase</keyword>
<feature type="domain" description="DNA2/NAM7 helicase helicase" evidence="23">
    <location>
        <begin position="1105"/>
        <end position="1195"/>
    </location>
</feature>
<evidence type="ECO:0000313" key="26">
    <source>
        <dbReference type="Proteomes" id="UP000054466"/>
    </source>
</evidence>
<dbReference type="InterPro" id="IPR022765">
    <property type="entry name" value="Dna2/Cas4_DUF83"/>
</dbReference>
<evidence type="ECO:0000256" key="3">
    <source>
        <dbReference type="ARBA" id="ARBA00022485"/>
    </source>
</evidence>
<keyword evidence="14 19" id="KW-0238">DNA-binding</keyword>
<comment type="catalytic activity">
    <reaction evidence="18 19">
        <text>ATP + H2O = ADP + phosphate + H(+)</text>
        <dbReference type="Rhea" id="RHEA:13065"/>
        <dbReference type="ChEBI" id="CHEBI:15377"/>
        <dbReference type="ChEBI" id="CHEBI:15378"/>
        <dbReference type="ChEBI" id="CHEBI:30616"/>
        <dbReference type="ChEBI" id="CHEBI:43474"/>
        <dbReference type="ChEBI" id="CHEBI:456216"/>
        <dbReference type="EC" id="3.6.4.12"/>
    </reaction>
</comment>
<feature type="region of interest" description="Disordered" evidence="20">
    <location>
        <begin position="92"/>
        <end position="132"/>
    </location>
</feature>
<dbReference type="GO" id="GO:0017116">
    <property type="term" value="F:single-stranded DNA helicase activity"/>
    <property type="evidence" value="ECO:0007669"/>
    <property type="project" value="UniProtKB-UniRule"/>
</dbReference>
<keyword evidence="12 19" id="KW-0408">Iron</keyword>
<evidence type="ECO:0000256" key="2">
    <source>
        <dbReference type="ARBA" id="ARBA00007913"/>
    </source>
</evidence>
<dbReference type="InterPro" id="IPR047187">
    <property type="entry name" value="SF1_C_Upf1"/>
</dbReference>
<dbReference type="GO" id="GO:0016887">
    <property type="term" value="F:ATP hydrolysis activity"/>
    <property type="evidence" value="ECO:0007669"/>
    <property type="project" value="RHEA"/>
</dbReference>
<accession>A0A0D2CPT4</accession>
<evidence type="ECO:0000256" key="14">
    <source>
        <dbReference type="ARBA" id="ARBA00023125"/>
    </source>
</evidence>
<feature type="compositionally biased region" description="Low complexity" evidence="20">
    <location>
        <begin position="121"/>
        <end position="131"/>
    </location>
</feature>
<dbReference type="GO" id="GO:0046872">
    <property type="term" value="F:metal ion binding"/>
    <property type="evidence" value="ECO:0007669"/>
    <property type="project" value="UniProtKB-UniRule"/>
</dbReference>
<dbReference type="InterPro" id="IPR041679">
    <property type="entry name" value="DNA2/NAM7-like_C"/>
</dbReference>
<dbReference type="Pfam" id="PF01930">
    <property type="entry name" value="Cas_Cas4"/>
    <property type="match status" value="1"/>
</dbReference>
<evidence type="ECO:0000256" key="20">
    <source>
        <dbReference type="SAM" id="MobiDB-lite"/>
    </source>
</evidence>
<dbReference type="GO" id="GO:0005634">
    <property type="term" value="C:nucleus"/>
    <property type="evidence" value="ECO:0007669"/>
    <property type="project" value="UniProtKB-SubCell"/>
</dbReference>
<evidence type="ECO:0000256" key="5">
    <source>
        <dbReference type="ARBA" id="ARBA00022722"/>
    </source>
</evidence>
<feature type="compositionally biased region" description="Polar residues" evidence="20">
    <location>
        <begin position="36"/>
        <end position="46"/>
    </location>
</feature>
<evidence type="ECO:0000256" key="16">
    <source>
        <dbReference type="ARBA" id="ARBA00023242"/>
    </source>
</evidence>
<keyword evidence="7 19" id="KW-0547">Nucleotide-binding</keyword>
<feature type="compositionally biased region" description="Basic and acidic residues" evidence="20">
    <location>
        <begin position="48"/>
        <end position="60"/>
    </location>
</feature>
<keyword evidence="13 19" id="KW-0411">Iron-sulfur</keyword>
<evidence type="ECO:0000259" key="24">
    <source>
        <dbReference type="Pfam" id="PF13087"/>
    </source>
</evidence>
<dbReference type="Gene3D" id="3.90.320.10">
    <property type="match status" value="1"/>
</dbReference>
<dbReference type="GO" id="GO:0005737">
    <property type="term" value="C:cytoplasm"/>
    <property type="evidence" value="ECO:0007669"/>
    <property type="project" value="TreeGrafter"/>
</dbReference>
<feature type="compositionally biased region" description="Acidic residues" evidence="20">
    <location>
        <begin position="409"/>
        <end position="420"/>
    </location>
</feature>
<feature type="domain" description="DNA2/NAM7 helicase helicase" evidence="23">
    <location>
        <begin position="1211"/>
        <end position="1274"/>
    </location>
</feature>
<evidence type="ECO:0000256" key="18">
    <source>
        <dbReference type="ARBA" id="ARBA00047995"/>
    </source>
</evidence>
<dbReference type="GeneID" id="27342760"/>
<dbReference type="PANTHER" id="PTHR10887">
    <property type="entry name" value="DNA2/NAM7 HELICASE FAMILY"/>
    <property type="match status" value="1"/>
</dbReference>
<keyword evidence="5 19" id="KW-0540">Nuclease</keyword>
<dbReference type="GO" id="GO:0003677">
    <property type="term" value="F:DNA binding"/>
    <property type="evidence" value="ECO:0007669"/>
    <property type="project" value="UniProtKB-UniRule"/>
</dbReference>
<keyword evidence="26" id="KW-1185">Reference proteome</keyword>
<feature type="region of interest" description="Disordered" evidence="20">
    <location>
        <begin position="165"/>
        <end position="230"/>
    </location>
</feature>
<dbReference type="GO" id="GO:0071932">
    <property type="term" value="P:replication fork reversal"/>
    <property type="evidence" value="ECO:0007669"/>
    <property type="project" value="TreeGrafter"/>
</dbReference>
<feature type="region of interest" description="Disordered" evidence="20">
    <location>
        <begin position="262"/>
        <end position="319"/>
    </location>
</feature>
<evidence type="ECO:0000256" key="6">
    <source>
        <dbReference type="ARBA" id="ARBA00022723"/>
    </source>
</evidence>
<gene>
    <name evidence="25" type="ORF">PV07_03566</name>
</gene>
<feature type="compositionally biased region" description="Basic and acidic residues" evidence="20">
    <location>
        <begin position="25"/>
        <end position="35"/>
    </location>
</feature>
<dbReference type="InterPro" id="IPR014808">
    <property type="entry name" value="DNA_replication_fac_Dna2_N"/>
</dbReference>
<comment type="cofactor">
    <cofactor evidence="1">
        <name>[4Fe-4S] cluster</name>
        <dbReference type="ChEBI" id="CHEBI:49883"/>
    </cofactor>
</comment>
<dbReference type="EMBL" id="KN847041">
    <property type="protein sequence ID" value="KIW31980.1"/>
    <property type="molecule type" value="Genomic_DNA"/>
</dbReference>
<dbReference type="STRING" id="569365.A0A0D2CPT4"/>
<evidence type="ECO:0000256" key="10">
    <source>
        <dbReference type="ARBA" id="ARBA00022806"/>
    </source>
</evidence>
<feature type="compositionally biased region" description="Polar residues" evidence="20">
    <location>
        <begin position="1599"/>
        <end position="1609"/>
    </location>
</feature>
<evidence type="ECO:0000256" key="1">
    <source>
        <dbReference type="ARBA" id="ARBA00001966"/>
    </source>
</evidence>
<evidence type="ECO:0000256" key="15">
    <source>
        <dbReference type="ARBA" id="ARBA00023204"/>
    </source>
</evidence>
<evidence type="ECO:0000256" key="17">
    <source>
        <dbReference type="ARBA" id="ARBA00023268"/>
    </source>
</evidence>
<dbReference type="FunFam" id="3.40.50.300:FF:001170">
    <property type="entry name" value="DNA replication helicase Dna2"/>
    <property type="match status" value="1"/>
</dbReference>
<dbReference type="GO" id="GO:0006281">
    <property type="term" value="P:DNA repair"/>
    <property type="evidence" value="ECO:0007669"/>
    <property type="project" value="UniProtKB-KW"/>
</dbReference>
<comment type="function">
    <text evidence="19">Key enzyme involved in DNA replication and DNA repair. Involved in Okazaki fragments processing by cleaving long flaps that escape FEN1: flaps that are longer than 27 nucleotides are coated by replication protein A complex (RPA), leading to recruit DNA2 which cleaves the flap until it is too short to bind RPA and becomes a substrate for FEN1. Also involved in 5'-end resection of DNA during double-strand break (DSB) repair by mediating the cleavage of 5'-ssDNA.</text>
</comment>
<dbReference type="CDD" id="cd18808">
    <property type="entry name" value="SF1_C_Upf1"/>
    <property type="match status" value="1"/>
</dbReference>
<dbReference type="InterPro" id="IPR041677">
    <property type="entry name" value="DNA2/NAM7_AAA_11"/>
</dbReference>
<keyword evidence="19" id="KW-0158">Chromosome</keyword>
<dbReference type="HOGENOM" id="CLU_001666_2_1_1"/>
<comment type="similarity">
    <text evidence="2 19">Belongs to the DNA2/NAM7 helicase family.</text>
</comment>
<evidence type="ECO:0000256" key="12">
    <source>
        <dbReference type="ARBA" id="ARBA00023004"/>
    </source>
</evidence>
<comment type="subcellular location">
    <subcellularLocation>
        <location evidence="19">Nucleus</location>
    </subcellularLocation>
    <subcellularLocation>
        <location evidence="19">Chromosome</location>
    </subcellularLocation>
</comment>
<dbReference type="SUPFAM" id="SSF52540">
    <property type="entry name" value="P-loop containing nucleoside triphosphate hydrolases"/>
    <property type="match status" value="1"/>
</dbReference>
<dbReference type="CDD" id="cd18041">
    <property type="entry name" value="DEXXQc_DNA2"/>
    <property type="match status" value="1"/>
</dbReference>
<evidence type="ECO:0000256" key="9">
    <source>
        <dbReference type="ARBA" id="ARBA00022801"/>
    </source>
</evidence>
<dbReference type="InterPro" id="IPR011604">
    <property type="entry name" value="PDDEXK-like_dom_sf"/>
</dbReference>
<dbReference type="InterPro" id="IPR027417">
    <property type="entry name" value="P-loop_NTPase"/>
</dbReference>
<dbReference type="GO" id="GO:0033567">
    <property type="term" value="P:DNA replication, Okazaki fragment processing"/>
    <property type="evidence" value="ECO:0007669"/>
    <property type="project" value="UniProtKB-UniRule"/>
</dbReference>
<dbReference type="Pfam" id="PF13086">
    <property type="entry name" value="AAA_11"/>
    <property type="match status" value="2"/>
</dbReference>
<keyword evidence="11 19" id="KW-0067">ATP-binding</keyword>
<dbReference type="EC" id="3.1.-.-" evidence="19"/>
<dbReference type="GO" id="GO:0005694">
    <property type="term" value="C:chromosome"/>
    <property type="evidence" value="ECO:0007669"/>
    <property type="project" value="UniProtKB-SubCell"/>
</dbReference>
<keyword evidence="16 19" id="KW-0539">Nucleus</keyword>
<dbReference type="InterPro" id="IPR045055">
    <property type="entry name" value="DNA2/NAM7-like"/>
</dbReference>
<dbReference type="VEuPathDB" id="FungiDB:PV07_03566"/>
<dbReference type="Pfam" id="PF08696">
    <property type="entry name" value="Dna2"/>
    <property type="match status" value="1"/>
</dbReference>
<feature type="region of interest" description="Disordered" evidence="20">
    <location>
        <begin position="25"/>
        <end position="66"/>
    </location>
</feature>
<name>A0A0D2CPT4_9EURO</name>
<dbReference type="OrthoDB" id="6513042at2759"/>
<evidence type="ECO:0000259" key="23">
    <source>
        <dbReference type="Pfam" id="PF13086"/>
    </source>
</evidence>
<evidence type="ECO:0000256" key="11">
    <source>
        <dbReference type="ARBA" id="ARBA00022840"/>
    </source>
</evidence>
<dbReference type="Gene3D" id="3.40.50.300">
    <property type="entry name" value="P-loop containing nucleotide triphosphate hydrolases"/>
    <property type="match status" value="2"/>
</dbReference>
<dbReference type="InterPro" id="IPR026851">
    <property type="entry name" value="Dna2/JHS1_DEXXQ-box"/>
</dbReference>
<dbReference type="Proteomes" id="UP000054466">
    <property type="component" value="Unassembled WGS sequence"/>
</dbReference>
<evidence type="ECO:0000313" key="25">
    <source>
        <dbReference type="EMBL" id="KIW31980.1"/>
    </source>
</evidence>
<dbReference type="EC" id="3.6.4.12" evidence="19"/>
<dbReference type="GO" id="GO:0051539">
    <property type="term" value="F:4 iron, 4 sulfur cluster binding"/>
    <property type="evidence" value="ECO:0007669"/>
    <property type="project" value="UniProtKB-UniRule"/>
</dbReference>
<protein>
    <recommendedName>
        <fullName evidence="19">DNA replication ATP-dependent helicase/nuclease</fullName>
        <ecNumber evidence="19">3.1.-.-</ecNumber>
        <ecNumber evidence="19">3.6.4.12</ecNumber>
    </recommendedName>
</protein>
<dbReference type="CDD" id="cd22318">
    <property type="entry name" value="DNA2_N-like"/>
    <property type="match status" value="1"/>
</dbReference>
<evidence type="ECO:0000256" key="7">
    <source>
        <dbReference type="ARBA" id="ARBA00022741"/>
    </source>
</evidence>
<feature type="compositionally biased region" description="Low complexity" evidence="20">
    <location>
        <begin position="184"/>
        <end position="194"/>
    </location>
</feature>
<keyword evidence="8 19" id="KW-0227">DNA damage</keyword>
<evidence type="ECO:0000259" key="21">
    <source>
        <dbReference type="Pfam" id="PF01930"/>
    </source>
</evidence>
<evidence type="ECO:0000256" key="13">
    <source>
        <dbReference type="ARBA" id="ARBA00023014"/>
    </source>
</evidence>
<feature type="region of interest" description="Disordered" evidence="20">
    <location>
        <begin position="383"/>
        <end position="420"/>
    </location>
</feature>
<evidence type="ECO:0000259" key="22">
    <source>
        <dbReference type="Pfam" id="PF08696"/>
    </source>
</evidence>
<feature type="domain" description="DNA2/NAM7 helicase-like C-terminal" evidence="24">
    <location>
        <begin position="1282"/>
        <end position="1519"/>
    </location>
</feature>
<feature type="domain" description="DNA replication factor Dna2 N-terminal" evidence="22">
    <location>
        <begin position="544"/>
        <end position="740"/>
    </location>
</feature>
<dbReference type="Pfam" id="PF13087">
    <property type="entry name" value="AAA_12"/>
    <property type="match status" value="1"/>
</dbReference>
<evidence type="ECO:0000256" key="8">
    <source>
        <dbReference type="ARBA" id="ARBA00022763"/>
    </source>
</evidence>
<proteinExistence type="inferred from homology"/>